<name>A0AA86VZV3_9FABA</name>
<dbReference type="AlphaFoldDB" id="A0AA86VZV3"/>
<dbReference type="EMBL" id="OY731404">
    <property type="protein sequence ID" value="CAJ1969565.1"/>
    <property type="molecule type" value="Genomic_DNA"/>
</dbReference>
<organism evidence="1 2">
    <name type="scientific">Sphenostylis stenocarpa</name>
    <dbReference type="NCBI Taxonomy" id="92480"/>
    <lineage>
        <taxon>Eukaryota</taxon>
        <taxon>Viridiplantae</taxon>
        <taxon>Streptophyta</taxon>
        <taxon>Embryophyta</taxon>
        <taxon>Tracheophyta</taxon>
        <taxon>Spermatophyta</taxon>
        <taxon>Magnoliopsida</taxon>
        <taxon>eudicotyledons</taxon>
        <taxon>Gunneridae</taxon>
        <taxon>Pentapetalae</taxon>
        <taxon>rosids</taxon>
        <taxon>fabids</taxon>
        <taxon>Fabales</taxon>
        <taxon>Fabaceae</taxon>
        <taxon>Papilionoideae</taxon>
        <taxon>50 kb inversion clade</taxon>
        <taxon>NPAAA clade</taxon>
        <taxon>indigoferoid/millettioid clade</taxon>
        <taxon>Phaseoleae</taxon>
        <taxon>Sphenostylis</taxon>
    </lineage>
</organism>
<reference evidence="1" key="1">
    <citation type="submission" date="2023-10" db="EMBL/GenBank/DDBJ databases">
        <authorList>
            <person name="Domelevo Entfellner J.-B."/>
        </authorList>
    </citation>
    <scope>NUCLEOTIDE SEQUENCE</scope>
</reference>
<evidence type="ECO:0000313" key="2">
    <source>
        <dbReference type="Proteomes" id="UP001189624"/>
    </source>
</evidence>
<protein>
    <submittedName>
        <fullName evidence="1">Uncharacterized protein</fullName>
    </submittedName>
</protein>
<evidence type="ECO:0000313" key="1">
    <source>
        <dbReference type="EMBL" id="CAJ1969565.1"/>
    </source>
</evidence>
<sequence length="145" mass="16404">MFIASEALNAELSSNRSKVFEKGSFGVATNRDHSKEGEKKTSLGVVWGVENEQMSLLFIVFAAWHFWDGRLGWDGRPNCMFYKGWDLGRPSHMWDARLTCPRIVGTAVPTLGRWSRPVLSSFCVLGPREAFLAIFGHWLMSIDVH</sequence>
<keyword evidence="2" id="KW-1185">Reference proteome</keyword>
<dbReference type="Proteomes" id="UP001189624">
    <property type="component" value="Chromosome 7"/>
</dbReference>
<accession>A0AA86VZV3</accession>
<dbReference type="Gramene" id="rna-AYBTSS11_LOCUS22325">
    <property type="protein sequence ID" value="CAJ1969565.1"/>
    <property type="gene ID" value="gene-AYBTSS11_LOCUS22325"/>
</dbReference>
<gene>
    <name evidence="1" type="ORF">AYBTSS11_LOCUS22325</name>
</gene>
<proteinExistence type="predicted"/>